<keyword evidence="7 10" id="KW-0472">Membrane</keyword>
<evidence type="ECO:0000313" key="12">
    <source>
        <dbReference type="Proteomes" id="UP000028939"/>
    </source>
</evidence>
<keyword evidence="5 9" id="KW-0812">Transmembrane</keyword>
<feature type="transmembrane region" description="Helical" evidence="10">
    <location>
        <begin position="31"/>
        <end position="51"/>
    </location>
</feature>
<reference evidence="11 12" key="1">
    <citation type="submission" date="2014-08" db="EMBL/GenBank/DDBJ databases">
        <title>Complete genome sequence of Corynebacterium ureicelerivorans DSM 45051, a lipophilic and urea-splitting isolate from a blood culture of a septicaemia patient.</title>
        <authorList>
            <person name="Tippelt A."/>
            <person name="Albersmeier A."/>
            <person name="Brinkrolf K."/>
            <person name="Ruckert C."/>
            <person name="Tauch A."/>
        </authorList>
    </citation>
    <scope>NUCLEOTIDE SEQUENCE [LARGE SCALE GENOMIC DNA]</scope>
    <source>
        <strain evidence="11 12">IMMIB RIV-2301</strain>
    </source>
</reference>
<dbReference type="OrthoDB" id="3175079at2"/>
<evidence type="ECO:0000256" key="6">
    <source>
        <dbReference type="ARBA" id="ARBA00022989"/>
    </source>
</evidence>
<name>A0A077HKA0_9CORY</name>
<dbReference type="GO" id="GO:0015220">
    <property type="term" value="F:choline transmembrane transporter activity"/>
    <property type="evidence" value="ECO:0007669"/>
    <property type="project" value="TreeGrafter"/>
</dbReference>
<dbReference type="EMBL" id="CP009215">
    <property type="protein sequence ID" value="AIL96624.1"/>
    <property type="molecule type" value="Genomic_DNA"/>
</dbReference>
<accession>A0A077HKA0</accession>
<protein>
    <submittedName>
        <fullName evidence="11">Cation transporter</fullName>
    </submittedName>
</protein>
<comment type="similarity">
    <text evidence="2">Belongs to the drug/metabolite transporter (DMT) superfamily. Small multidrug resistance (SMR) (TC 2.A.7.1) family. Mmr subfamily.</text>
</comment>
<organism evidence="11 12">
    <name type="scientific">Corynebacterium ureicelerivorans</name>
    <dbReference type="NCBI Taxonomy" id="401472"/>
    <lineage>
        <taxon>Bacteria</taxon>
        <taxon>Bacillati</taxon>
        <taxon>Actinomycetota</taxon>
        <taxon>Actinomycetes</taxon>
        <taxon>Mycobacteriales</taxon>
        <taxon>Corynebacteriaceae</taxon>
        <taxon>Corynebacterium</taxon>
    </lineage>
</organism>
<dbReference type="PANTHER" id="PTHR30561:SF1">
    <property type="entry name" value="MULTIDRUG TRANSPORTER EMRE"/>
    <property type="match status" value="1"/>
</dbReference>
<evidence type="ECO:0000256" key="2">
    <source>
        <dbReference type="ARBA" id="ARBA00007822"/>
    </source>
</evidence>
<evidence type="ECO:0000256" key="7">
    <source>
        <dbReference type="ARBA" id="ARBA00023136"/>
    </source>
</evidence>
<feature type="transmembrane region" description="Helical" evidence="10">
    <location>
        <begin position="58"/>
        <end position="79"/>
    </location>
</feature>
<keyword evidence="12" id="KW-1185">Reference proteome</keyword>
<dbReference type="GO" id="GO:0005886">
    <property type="term" value="C:plasma membrane"/>
    <property type="evidence" value="ECO:0007669"/>
    <property type="project" value="UniProtKB-SubCell"/>
</dbReference>
<dbReference type="InterPro" id="IPR000390">
    <property type="entry name" value="Small_drug/metabolite_transptr"/>
</dbReference>
<evidence type="ECO:0000256" key="5">
    <source>
        <dbReference type="ARBA" id="ARBA00022692"/>
    </source>
</evidence>
<dbReference type="GO" id="GO:0046677">
    <property type="term" value="P:response to antibiotic"/>
    <property type="evidence" value="ECO:0007669"/>
    <property type="project" value="UniProtKB-KW"/>
</dbReference>
<dbReference type="Pfam" id="PF00893">
    <property type="entry name" value="Multi_Drug_Res"/>
    <property type="match status" value="1"/>
</dbReference>
<evidence type="ECO:0000256" key="8">
    <source>
        <dbReference type="ARBA" id="ARBA00023251"/>
    </source>
</evidence>
<proteinExistence type="inferred from homology"/>
<feature type="transmembrane region" description="Helical" evidence="10">
    <location>
        <begin position="85"/>
        <end position="108"/>
    </location>
</feature>
<evidence type="ECO:0000256" key="4">
    <source>
        <dbReference type="ARBA" id="ARBA00022475"/>
    </source>
</evidence>
<dbReference type="InterPro" id="IPR045324">
    <property type="entry name" value="Small_multidrug_res"/>
</dbReference>
<dbReference type="RefSeq" id="WP_034666342.1">
    <property type="nucleotide sequence ID" value="NZ_CP009215.1"/>
</dbReference>
<dbReference type="InterPro" id="IPR037185">
    <property type="entry name" value="EmrE-like"/>
</dbReference>
<keyword evidence="6 10" id="KW-1133">Transmembrane helix</keyword>
<dbReference type="GO" id="GO:0015297">
    <property type="term" value="F:antiporter activity"/>
    <property type="evidence" value="ECO:0007669"/>
    <property type="project" value="TreeGrafter"/>
</dbReference>
<dbReference type="PANTHER" id="PTHR30561">
    <property type="entry name" value="SMR FAMILY PROTON-DEPENDENT DRUG EFFLUX TRANSPORTER SUGE"/>
    <property type="match status" value="1"/>
</dbReference>
<evidence type="ECO:0000256" key="3">
    <source>
        <dbReference type="ARBA" id="ARBA00022448"/>
    </source>
</evidence>
<gene>
    <name evidence="11" type="ORF">CUREI_04350</name>
</gene>
<keyword evidence="4" id="KW-1003">Cell membrane</keyword>
<dbReference type="STRING" id="401472.CUREI_04350"/>
<dbReference type="Gene3D" id="1.10.3730.20">
    <property type="match status" value="1"/>
</dbReference>
<evidence type="ECO:0000256" key="10">
    <source>
        <dbReference type="SAM" id="Phobius"/>
    </source>
</evidence>
<keyword evidence="3" id="KW-0813">Transport</keyword>
<evidence type="ECO:0000313" key="11">
    <source>
        <dbReference type="EMBL" id="AIL96624.1"/>
    </source>
</evidence>
<evidence type="ECO:0000256" key="1">
    <source>
        <dbReference type="ARBA" id="ARBA00004651"/>
    </source>
</evidence>
<keyword evidence="8" id="KW-0046">Antibiotic resistance</keyword>
<dbReference type="GO" id="GO:0015199">
    <property type="term" value="F:amino-acid betaine transmembrane transporter activity"/>
    <property type="evidence" value="ECO:0007669"/>
    <property type="project" value="TreeGrafter"/>
</dbReference>
<dbReference type="SUPFAM" id="SSF103481">
    <property type="entry name" value="Multidrug resistance efflux transporter EmrE"/>
    <property type="match status" value="1"/>
</dbReference>
<dbReference type="AlphaFoldDB" id="A0A077HKA0"/>
<evidence type="ECO:0000256" key="9">
    <source>
        <dbReference type="RuleBase" id="RU003942"/>
    </source>
</evidence>
<sequence>MRWIFLAGAILSEVVATMSLRASDGGRVKKWFIGVIAGYLVAFVALSLALADGMALGVAYGIWAASGVALTAILARVIFHEPLTRTMALGILFIAVGVLTVEIGANLAN</sequence>
<dbReference type="HOGENOM" id="CLU_133067_0_3_11"/>
<dbReference type="GO" id="GO:0031460">
    <property type="term" value="P:glycine betaine transport"/>
    <property type="evidence" value="ECO:0007669"/>
    <property type="project" value="TreeGrafter"/>
</dbReference>
<dbReference type="Proteomes" id="UP000028939">
    <property type="component" value="Chromosome"/>
</dbReference>
<dbReference type="KEGG" id="cuv:CUREI_04350"/>
<comment type="subcellular location">
    <subcellularLocation>
        <location evidence="1 9">Cell membrane</location>
        <topology evidence="1 9">Multi-pass membrane protein</topology>
    </subcellularLocation>
</comment>